<dbReference type="InterPro" id="IPR000060">
    <property type="entry name" value="BCCT_transptr"/>
</dbReference>
<feature type="transmembrane region" description="Helical" evidence="8">
    <location>
        <begin position="364"/>
        <end position="388"/>
    </location>
</feature>
<dbReference type="PANTHER" id="PTHR30047">
    <property type="entry name" value="HIGH-AFFINITY CHOLINE TRANSPORT PROTEIN-RELATED"/>
    <property type="match status" value="1"/>
</dbReference>
<keyword evidence="5 8" id="KW-0812">Transmembrane</keyword>
<feature type="transmembrane region" description="Helical" evidence="8">
    <location>
        <begin position="113"/>
        <end position="135"/>
    </location>
</feature>
<dbReference type="Pfam" id="PF02028">
    <property type="entry name" value="BCCT"/>
    <property type="match status" value="1"/>
</dbReference>
<evidence type="ECO:0000256" key="6">
    <source>
        <dbReference type="ARBA" id="ARBA00022989"/>
    </source>
</evidence>
<organism evidence="9 10">
    <name type="scientific">Ligilactobacillus equi DSM 15833 = JCM 10991</name>
    <dbReference type="NCBI Taxonomy" id="1423740"/>
    <lineage>
        <taxon>Bacteria</taxon>
        <taxon>Bacillati</taxon>
        <taxon>Bacillota</taxon>
        <taxon>Bacilli</taxon>
        <taxon>Lactobacillales</taxon>
        <taxon>Lactobacillaceae</taxon>
        <taxon>Ligilactobacillus</taxon>
    </lineage>
</organism>
<evidence type="ECO:0000256" key="3">
    <source>
        <dbReference type="ARBA" id="ARBA00022448"/>
    </source>
</evidence>
<dbReference type="PATRIC" id="fig|1423740.3.peg.1953"/>
<protein>
    <submittedName>
        <fullName evidence="9">Choline carnitine betaine transporter</fullName>
    </submittedName>
</protein>
<feature type="transmembrane region" description="Helical" evidence="8">
    <location>
        <begin position="167"/>
        <end position="190"/>
    </location>
</feature>
<evidence type="ECO:0000256" key="8">
    <source>
        <dbReference type="SAM" id="Phobius"/>
    </source>
</evidence>
<feature type="transmembrane region" description="Helical" evidence="8">
    <location>
        <begin position="283"/>
        <end position="304"/>
    </location>
</feature>
<evidence type="ECO:0000256" key="2">
    <source>
        <dbReference type="ARBA" id="ARBA00005658"/>
    </source>
</evidence>
<dbReference type="GO" id="GO:0022857">
    <property type="term" value="F:transmembrane transporter activity"/>
    <property type="evidence" value="ECO:0007669"/>
    <property type="project" value="InterPro"/>
</dbReference>
<dbReference type="Proteomes" id="UP000051048">
    <property type="component" value="Unassembled WGS sequence"/>
</dbReference>
<feature type="transmembrane region" description="Helical" evidence="8">
    <location>
        <begin position="408"/>
        <end position="428"/>
    </location>
</feature>
<dbReference type="GO" id="GO:0005886">
    <property type="term" value="C:plasma membrane"/>
    <property type="evidence" value="ECO:0007669"/>
    <property type="project" value="UniProtKB-SubCell"/>
</dbReference>
<feature type="transmembrane region" description="Helical" evidence="8">
    <location>
        <begin position="202"/>
        <end position="223"/>
    </location>
</feature>
<sequence>MSVLGGLLWWKPQEAQTMMQQLRAGLSQYFSWFYLALGLVTLLATTYVAFSRYGRIRLGGGQPVYSNVKWGMMIFTATMSADLIFYALTEWAMYAAEGGIEGSLKLWSLTYSFFHWGPIAWSFYLSLAVAFGFMLHVRQRPRQQFAEALRPLLGDLVDGWVGRGVNLLAIFALLAGSATTFSVSLPLLAHLLGQAIGWENEALIAVGLLLVVALLYTTAVLLGMGAVTRLATLCASLLGLLLVSVFLGGGAGKFMVSNSWAAGANVLWNFFPLALGKHSDMTAYYWSYWMVWCTATPFFIATISRGRTLRQVILGGYSWGLAGTGMAFGILGNYGLYHFGEANLKADHLALAQATLARFPLSDLLTLILGLTMIGMYATVFESLTLVVARYSYRHLAEGCLPSKQVQVFWAITLMILPLALLFMQQSVYSLQSLAMLMALPIGGVILLIMLSFFKDARAYLREEQDDERKDYH</sequence>
<feature type="transmembrane region" description="Helical" evidence="8">
    <location>
        <begin position="434"/>
        <end position="454"/>
    </location>
</feature>
<accession>A0A0R1TDD7</accession>
<dbReference type="STRING" id="1423740.FC36_GL001810"/>
<feature type="transmembrane region" description="Helical" evidence="8">
    <location>
        <begin position="230"/>
        <end position="251"/>
    </location>
</feature>
<dbReference type="AlphaFoldDB" id="A0A0R1TDD7"/>
<dbReference type="PANTHER" id="PTHR30047:SF7">
    <property type="entry name" value="HIGH-AFFINITY CHOLINE TRANSPORT PROTEIN"/>
    <property type="match status" value="1"/>
</dbReference>
<keyword evidence="7 8" id="KW-0472">Membrane</keyword>
<evidence type="ECO:0000313" key="9">
    <source>
        <dbReference type="EMBL" id="KRL76818.1"/>
    </source>
</evidence>
<evidence type="ECO:0000256" key="7">
    <source>
        <dbReference type="ARBA" id="ARBA00023136"/>
    </source>
</evidence>
<reference evidence="9 10" key="1">
    <citation type="journal article" date="2015" name="Genome Announc.">
        <title>Expanding the biotechnology potential of lactobacilli through comparative genomics of 213 strains and associated genera.</title>
        <authorList>
            <person name="Sun Z."/>
            <person name="Harris H.M."/>
            <person name="McCann A."/>
            <person name="Guo C."/>
            <person name="Argimon S."/>
            <person name="Zhang W."/>
            <person name="Yang X."/>
            <person name="Jeffery I.B."/>
            <person name="Cooney J.C."/>
            <person name="Kagawa T.F."/>
            <person name="Liu W."/>
            <person name="Song Y."/>
            <person name="Salvetti E."/>
            <person name="Wrobel A."/>
            <person name="Rasinkangas P."/>
            <person name="Parkhill J."/>
            <person name="Rea M.C."/>
            <person name="O'Sullivan O."/>
            <person name="Ritari J."/>
            <person name="Douillard F.P."/>
            <person name="Paul Ross R."/>
            <person name="Yang R."/>
            <person name="Briner A.E."/>
            <person name="Felis G.E."/>
            <person name="de Vos W.M."/>
            <person name="Barrangou R."/>
            <person name="Klaenhammer T.R."/>
            <person name="Caufield P.W."/>
            <person name="Cui Y."/>
            <person name="Zhang H."/>
            <person name="O'Toole P.W."/>
        </authorList>
    </citation>
    <scope>NUCLEOTIDE SEQUENCE [LARGE SCALE GENOMIC DNA]</scope>
    <source>
        <strain evidence="9 10">DSM 15833</strain>
    </source>
</reference>
<comment type="similarity">
    <text evidence="2">Belongs to the BCCT transporter (TC 2.A.15) family.</text>
</comment>
<comment type="caution">
    <text evidence="9">The sequence shown here is derived from an EMBL/GenBank/DDBJ whole genome shotgun (WGS) entry which is preliminary data.</text>
</comment>
<feature type="transmembrane region" description="Helical" evidence="8">
    <location>
        <begin position="316"/>
        <end position="337"/>
    </location>
</feature>
<evidence type="ECO:0000256" key="1">
    <source>
        <dbReference type="ARBA" id="ARBA00004651"/>
    </source>
</evidence>
<comment type="subcellular location">
    <subcellularLocation>
        <location evidence="1">Cell membrane</location>
        <topology evidence="1">Multi-pass membrane protein</topology>
    </subcellularLocation>
</comment>
<name>A0A0R1TDD7_9LACO</name>
<evidence type="ECO:0000256" key="5">
    <source>
        <dbReference type="ARBA" id="ARBA00022692"/>
    </source>
</evidence>
<feature type="transmembrane region" description="Helical" evidence="8">
    <location>
        <begin position="31"/>
        <end position="50"/>
    </location>
</feature>
<proteinExistence type="inferred from homology"/>
<dbReference type="EMBL" id="AZFH01000192">
    <property type="protein sequence ID" value="KRL76818.1"/>
    <property type="molecule type" value="Genomic_DNA"/>
</dbReference>
<evidence type="ECO:0000256" key="4">
    <source>
        <dbReference type="ARBA" id="ARBA00022475"/>
    </source>
</evidence>
<feature type="transmembrane region" description="Helical" evidence="8">
    <location>
        <begin position="70"/>
        <end position="93"/>
    </location>
</feature>
<keyword evidence="3" id="KW-0813">Transport</keyword>
<keyword evidence="4" id="KW-1003">Cell membrane</keyword>
<keyword evidence="6 8" id="KW-1133">Transmembrane helix</keyword>
<gene>
    <name evidence="9" type="ORF">FC36_GL001810</name>
</gene>
<evidence type="ECO:0000313" key="10">
    <source>
        <dbReference type="Proteomes" id="UP000051048"/>
    </source>
</evidence>